<organism evidence="2">
    <name type="scientific">Ixodes ricinus</name>
    <name type="common">Common tick</name>
    <name type="synonym">Acarus ricinus</name>
    <dbReference type="NCBI Taxonomy" id="34613"/>
    <lineage>
        <taxon>Eukaryota</taxon>
        <taxon>Metazoa</taxon>
        <taxon>Ecdysozoa</taxon>
        <taxon>Arthropoda</taxon>
        <taxon>Chelicerata</taxon>
        <taxon>Arachnida</taxon>
        <taxon>Acari</taxon>
        <taxon>Parasitiformes</taxon>
        <taxon>Ixodida</taxon>
        <taxon>Ixodoidea</taxon>
        <taxon>Ixodidae</taxon>
        <taxon>Ixodinae</taxon>
        <taxon>Ixodes</taxon>
    </lineage>
</organism>
<protein>
    <submittedName>
        <fullName evidence="2">Putative metalloprotease</fullName>
    </submittedName>
</protein>
<dbReference type="GO" id="GO:0006508">
    <property type="term" value="P:proteolysis"/>
    <property type="evidence" value="ECO:0007669"/>
    <property type="project" value="UniProtKB-KW"/>
</dbReference>
<keyword evidence="2" id="KW-0645">Protease</keyword>
<keyword evidence="2" id="KW-0482">Metalloprotease</keyword>
<sequence>MQFQAEESLNVKVKYLGSRPLTPDEERGILGKPDSTDSSIKGVDALSSIMDIAVDEGWFGSNNMFYVVTWLNITEEKAKRIVNDHAVIPGSSSSEDYRTSEEDDTSSKISVRSAPSKQSHPNVGGLTQYGKVCSGTGAIGQDNGKYFSGVNIAAAQIATALGSMYNGSIARRTCGEYYMEDSSEFHREECRSILQATQSEGQFDCLKDEVNTSKNSVKTPKDFFEKYPEWTPCGVSFSGSEICDFPQATAEEDCKIQCCLNPNYFNLSLNLIPAPDGTICNSGQICVGGKCISGISTRVGG</sequence>
<evidence type="ECO:0000256" key="1">
    <source>
        <dbReference type="SAM" id="MobiDB-lite"/>
    </source>
</evidence>
<keyword evidence="2" id="KW-0378">Hydrolase</keyword>
<name>A0A0K8RK07_IXORI</name>
<dbReference type="EMBL" id="GADI01002378">
    <property type="protein sequence ID" value="JAA71430.1"/>
    <property type="molecule type" value="mRNA"/>
</dbReference>
<accession>A0A0K8RK07</accession>
<feature type="region of interest" description="Disordered" evidence="1">
    <location>
        <begin position="89"/>
        <end position="125"/>
    </location>
</feature>
<dbReference type="GO" id="GO:0008237">
    <property type="term" value="F:metallopeptidase activity"/>
    <property type="evidence" value="ECO:0007669"/>
    <property type="project" value="UniProtKB-KW"/>
</dbReference>
<dbReference type="AlphaFoldDB" id="A0A0K8RK07"/>
<evidence type="ECO:0000313" key="2">
    <source>
        <dbReference type="EMBL" id="JAA71430.1"/>
    </source>
</evidence>
<feature type="compositionally biased region" description="Polar residues" evidence="1">
    <location>
        <begin position="107"/>
        <end position="121"/>
    </location>
</feature>
<dbReference type="Gene3D" id="3.40.1620.60">
    <property type="match status" value="1"/>
</dbReference>
<proteinExistence type="evidence at transcript level"/>
<reference evidence="2" key="1">
    <citation type="submission" date="2012-12" db="EMBL/GenBank/DDBJ databases">
        <title>Identification and characterization of a phenylalanine ammonia-lyase gene family in Isatis indigotica Fort.</title>
        <authorList>
            <person name="Liu Q."/>
            <person name="Chen J."/>
            <person name="Zhou X."/>
            <person name="Di P."/>
            <person name="Xiao Y."/>
            <person name="Xuan H."/>
            <person name="Zhang L."/>
            <person name="Chen W."/>
        </authorList>
    </citation>
    <scope>NUCLEOTIDE SEQUENCE</scope>
    <source>
        <tissue evidence="2">Salivary gland</tissue>
    </source>
</reference>